<reference evidence="4" key="1">
    <citation type="submission" date="2022-11" db="UniProtKB">
        <authorList>
            <consortium name="WormBaseParasite"/>
        </authorList>
    </citation>
    <scope>IDENTIFICATION</scope>
</reference>
<dbReference type="PANTHER" id="PTHR13440">
    <property type="entry name" value="BLOC-1 RELATED COMPLEX SUBUNIT 6"/>
    <property type="match status" value="1"/>
</dbReference>
<dbReference type="GO" id="GO:0032418">
    <property type="term" value="P:lysosome localization"/>
    <property type="evidence" value="ECO:0007669"/>
    <property type="project" value="TreeGrafter"/>
</dbReference>
<feature type="domain" description="CUE" evidence="2">
    <location>
        <begin position="212"/>
        <end position="255"/>
    </location>
</feature>
<accession>A0A914GTI3</accession>
<dbReference type="Pfam" id="PF10157">
    <property type="entry name" value="BORCS6"/>
    <property type="match status" value="1"/>
</dbReference>
<protein>
    <submittedName>
        <fullName evidence="4">CUE domain-containing protein</fullName>
    </submittedName>
</protein>
<dbReference type="InterPro" id="IPR009060">
    <property type="entry name" value="UBA-like_sf"/>
</dbReference>
<dbReference type="InterPro" id="IPR046465">
    <property type="entry name" value="BORCS6_C"/>
</dbReference>
<dbReference type="Proteomes" id="UP000887572">
    <property type="component" value="Unplaced"/>
</dbReference>
<dbReference type="SUPFAM" id="SSF46934">
    <property type="entry name" value="UBA-like"/>
    <property type="match status" value="1"/>
</dbReference>
<feature type="region of interest" description="Disordered" evidence="1">
    <location>
        <begin position="414"/>
        <end position="473"/>
    </location>
</feature>
<dbReference type="InterPro" id="IPR003892">
    <property type="entry name" value="CUE"/>
</dbReference>
<proteinExistence type="predicted"/>
<evidence type="ECO:0000256" key="1">
    <source>
        <dbReference type="SAM" id="MobiDB-lite"/>
    </source>
</evidence>
<dbReference type="WBParaSite" id="Gr19_v10_g11213.t1">
    <property type="protein sequence ID" value="Gr19_v10_g11213.t1"/>
    <property type="gene ID" value="Gr19_v10_g11213"/>
</dbReference>
<dbReference type="GO" id="GO:0043130">
    <property type="term" value="F:ubiquitin binding"/>
    <property type="evidence" value="ECO:0007669"/>
    <property type="project" value="InterPro"/>
</dbReference>
<dbReference type="PANTHER" id="PTHR13440:SF7">
    <property type="entry name" value="BLOC-1 RELATED COMPLEX SUBUNIT 6"/>
    <property type="match status" value="1"/>
</dbReference>
<evidence type="ECO:0000259" key="2">
    <source>
        <dbReference type="PROSITE" id="PS51140"/>
    </source>
</evidence>
<dbReference type="AlphaFoldDB" id="A0A914GTI3"/>
<dbReference type="GO" id="GO:0099078">
    <property type="term" value="C:BORC complex"/>
    <property type="evidence" value="ECO:0007669"/>
    <property type="project" value="TreeGrafter"/>
</dbReference>
<evidence type="ECO:0000313" key="4">
    <source>
        <dbReference type="WBParaSite" id="Gr19_v10_g11213.t1"/>
    </source>
</evidence>
<organism evidence="3 4">
    <name type="scientific">Globodera rostochiensis</name>
    <name type="common">Golden nematode worm</name>
    <name type="synonym">Heterodera rostochiensis</name>
    <dbReference type="NCBI Taxonomy" id="31243"/>
    <lineage>
        <taxon>Eukaryota</taxon>
        <taxon>Metazoa</taxon>
        <taxon>Ecdysozoa</taxon>
        <taxon>Nematoda</taxon>
        <taxon>Chromadorea</taxon>
        <taxon>Rhabditida</taxon>
        <taxon>Tylenchina</taxon>
        <taxon>Tylenchomorpha</taxon>
        <taxon>Tylenchoidea</taxon>
        <taxon>Heteroderidae</taxon>
        <taxon>Heteroderinae</taxon>
        <taxon>Globodera</taxon>
    </lineage>
</organism>
<dbReference type="PROSITE" id="PS51140">
    <property type="entry name" value="CUE"/>
    <property type="match status" value="1"/>
</dbReference>
<sequence>MVSRKTMTQCSEMNLEDILQLLEKASPIMSKLDKSLNETSQISEKFGEMIDTFLVELTNLFTSLCVHLKNRQLTSLDDQSTLRSIVKDMSKFVRGDGQLRINKLSAERAVLIQSAMEFVVCFYKSSFASVDFKFKLVQDNIDRGEFLVRLDDRIKLEDEFDKFVVARMCTDFQRIAMSRALNTAYEVKRNGIRDTLTRQRMLEFIGHPKERVIADQLQDLTELMPDLSKQQLHLCLRHFGYDFEQTLGNLCEREKLPLELKTILRINDSFDDLPHFDKKMLPIVDDADNANGTADGGPLLVNDAHYGAFNLKRLNEALNFLERTDDEVELDGKILIRQQFREKEEGQTEEEATKLRAVNLREAEATEQDAKLAAEVGHSGRFNRPGLSAAMDPYEDEYDDTFEHAQLYSQVDGGATTADEKETMNVKMPRKHLAERPQNEPKNGGNSIHGKAKPRQEANSSANAKEATRKQNSSTIGAIDRTIYVFRLERNNCSSVPMDPSLPLRRRLSAELVPDSSAQFLLELETHAQSIASGIDMALRDLRGSLRGMSDLTCESTQMFGSVVNSTCDSVDASIRSMYTMLAKTEEFNESMRGIEKLLQQIKDIKRLLDLFEEHFIVGIVPFRQ</sequence>
<name>A0A914GTI3_GLORO</name>
<evidence type="ECO:0000313" key="3">
    <source>
        <dbReference type="Proteomes" id="UP000887572"/>
    </source>
</evidence>
<keyword evidence="3" id="KW-1185">Reference proteome</keyword>
<dbReference type="InterPro" id="IPR019314">
    <property type="entry name" value="BORCS6"/>
</dbReference>